<dbReference type="Proteomes" id="UP000836402">
    <property type="component" value="Unassembled WGS sequence"/>
</dbReference>
<evidence type="ECO:0000313" key="3">
    <source>
        <dbReference type="EMBL" id="CAD6932520.1"/>
    </source>
</evidence>
<feature type="compositionally biased region" description="Basic and acidic residues" evidence="1">
    <location>
        <begin position="142"/>
        <end position="155"/>
    </location>
</feature>
<reference evidence="4" key="1">
    <citation type="submission" date="2016-04" db="EMBL/GenBank/DDBJ databases">
        <authorList>
            <person name="Nguyen H.D."/>
            <person name="Kesanakurti P."/>
            <person name="Cullis J."/>
            <person name="Levesque C.A."/>
            <person name="Hambleton S."/>
        </authorList>
    </citation>
    <scope>NUCLEOTIDE SEQUENCE</scope>
    <source>
        <strain evidence="4">DAOMC 238032</strain>
    </source>
</reference>
<evidence type="ECO:0000313" key="4">
    <source>
        <dbReference type="EMBL" id="KAE8264137.1"/>
    </source>
</evidence>
<reference evidence="3" key="3">
    <citation type="submission" date="2020-10" db="EMBL/GenBank/DDBJ databases">
        <authorList>
            <person name="Sedaghatjoo S."/>
        </authorList>
    </citation>
    <scope>NUCLEOTIDE SEQUENCE</scope>
    <source>
        <strain evidence="3">AZH3</strain>
    </source>
</reference>
<feature type="region of interest" description="Disordered" evidence="1">
    <location>
        <begin position="130"/>
        <end position="164"/>
    </location>
</feature>
<keyword evidence="2" id="KW-0812">Transmembrane</keyword>
<feature type="transmembrane region" description="Helical" evidence="2">
    <location>
        <begin position="37"/>
        <end position="55"/>
    </location>
</feature>
<dbReference type="EMBL" id="CAJHJG010003502">
    <property type="protein sequence ID" value="CAD6932520.1"/>
    <property type="molecule type" value="Genomic_DNA"/>
</dbReference>
<name>A0A177V6B2_9BASI</name>
<organism evidence="4 5">
    <name type="scientific">Tilletia caries</name>
    <name type="common">wheat bunt fungus</name>
    <dbReference type="NCBI Taxonomy" id="13290"/>
    <lineage>
        <taxon>Eukaryota</taxon>
        <taxon>Fungi</taxon>
        <taxon>Dikarya</taxon>
        <taxon>Basidiomycota</taxon>
        <taxon>Ustilaginomycotina</taxon>
        <taxon>Exobasidiomycetes</taxon>
        <taxon>Tilletiales</taxon>
        <taxon>Tilletiaceae</taxon>
        <taxon>Tilletia</taxon>
    </lineage>
</organism>
<dbReference type="EMBL" id="LWDD02000088">
    <property type="protein sequence ID" value="KAE8264137.1"/>
    <property type="molecule type" value="Genomic_DNA"/>
</dbReference>
<keyword evidence="2" id="KW-1133">Transmembrane helix</keyword>
<sequence length="164" mass="17567">MGVVFSTLGTALSWIGTALEMSLLAIGEIASVLVRGIFTIIVGLCDVLAAISCCCRRPWSRRPSRGPYDGQYDTILNVGGEQVLKKLAQQPVKEKKVQETKSDEVTILTPAVEVEKPATTPSEPFVVVEETAPGAASPKRRLSIDSLKRGKKEPSQTEVVATSA</sequence>
<gene>
    <name evidence="4" type="ORF">A4X03_0g1169</name>
    <name evidence="3" type="ORF">JKIAZH3_G2050</name>
</gene>
<accession>A0A177V6B2</accession>
<reference evidence="4" key="2">
    <citation type="journal article" date="2019" name="IMA Fungus">
        <title>Genome sequencing and comparison of five Tilletia species to identify candidate genes for the detection of regulated species infecting wheat.</title>
        <authorList>
            <person name="Nguyen H.D.T."/>
            <person name="Sultana T."/>
            <person name="Kesanakurti P."/>
            <person name="Hambleton S."/>
        </authorList>
    </citation>
    <scope>NUCLEOTIDE SEQUENCE</scope>
    <source>
        <strain evidence="4">DAOMC 238032</strain>
    </source>
</reference>
<comment type="caution">
    <text evidence="4">The sequence shown here is derived from an EMBL/GenBank/DDBJ whole genome shotgun (WGS) entry which is preliminary data.</text>
</comment>
<keyword evidence="2" id="KW-0472">Membrane</keyword>
<proteinExistence type="predicted"/>
<dbReference type="AlphaFoldDB" id="A0A177V6B2"/>
<evidence type="ECO:0000256" key="1">
    <source>
        <dbReference type="SAM" id="MobiDB-lite"/>
    </source>
</evidence>
<evidence type="ECO:0000313" key="5">
    <source>
        <dbReference type="Proteomes" id="UP000077671"/>
    </source>
</evidence>
<keyword evidence="6" id="KW-1185">Reference proteome</keyword>
<protein>
    <submittedName>
        <fullName evidence="4">Uncharacterized protein</fullName>
    </submittedName>
</protein>
<evidence type="ECO:0000256" key="2">
    <source>
        <dbReference type="SAM" id="Phobius"/>
    </source>
</evidence>
<evidence type="ECO:0000313" key="6">
    <source>
        <dbReference type="Proteomes" id="UP000836402"/>
    </source>
</evidence>
<dbReference type="Proteomes" id="UP000077671">
    <property type="component" value="Unassembled WGS sequence"/>
</dbReference>